<keyword evidence="6" id="KW-1185">Reference proteome</keyword>
<dbReference type="AlphaFoldDB" id="A0A9P5DU58"/>
<name>A0A9P5DU58_9HYPO</name>
<dbReference type="OrthoDB" id="5001819at2759"/>
<feature type="domain" description="RanBP2-type" evidence="4">
    <location>
        <begin position="12"/>
        <end position="33"/>
    </location>
</feature>
<dbReference type="PROSITE" id="PS01358">
    <property type="entry name" value="ZF_RANBP2_1"/>
    <property type="match status" value="1"/>
</dbReference>
<comment type="caution">
    <text evidence="5">The sequence shown here is derived from an EMBL/GenBank/DDBJ whole genome shotgun (WGS) entry which is preliminary data.</text>
</comment>
<keyword evidence="2" id="KW-0863">Zinc-finger</keyword>
<organism evidence="5 6">
    <name type="scientific">Fusarium beomiforme</name>
    <dbReference type="NCBI Taxonomy" id="44412"/>
    <lineage>
        <taxon>Eukaryota</taxon>
        <taxon>Fungi</taxon>
        <taxon>Dikarya</taxon>
        <taxon>Ascomycota</taxon>
        <taxon>Pezizomycotina</taxon>
        <taxon>Sordariomycetes</taxon>
        <taxon>Hypocreomycetidae</taxon>
        <taxon>Hypocreales</taxon>
        <taxon>Nectriaceae</taxon>
        <taxon>Fusarium</taxon>
        <taxon>Fusarium burgessii species complex</taxon>
    </lineage>
</organism>
<dbReference type="EMBL" id="PVQB02000619">
    <property type="protein sequence ID" value="KAF4334904.1"/>
    <property type="molecule type" value="Genomic_DNA"/>
</dbReference>
<evidence type="ECO:0000256" key="1">
    <source>
        <dbReference type="ARBA" id="ARBA00022723"/>
    </source>
</evidence>
<dbReference type="Proteomes" id="UP000730481">
    <property type="component" value="Unassembled WGS sequence"/>
</dbReference>
<sequence>MPSVNATIVTYWLCAASNCSHWNPVKANTCETCKAAVCEGAFGLNSDYDKIAECDGADAYGRAIWALHDPDVMDLTEARASTRYRRD</sequence>
<dbReference type="GO" id="GO:0008270">
    <property type="term" value="F:zinc ion binding"/>
    <property type="evidence" value="ECO:0007669"/>
    <property type="project" value="UniProtKB-KW"/>
</dbReference>
<keyword evidence="3" id="KW-0862">Zinc</keyword>
<evidence type="ECO:0000313" key="5">
    <source>
        <dbReference type="EMBL" id="KAF4334904.1"/>
    </source>
</evidence>
<accession>A0A9P5DU58</accession>
<evidence type="ECO:0000256" key="2">
    <source>
        <dbReference type="ARBA" id="ARBA00022771"/>
    </source>
</evidence>
<keyword evidence="1" id="KW-0479">Metal-binding</keyword>
<evidence type="ECO:0000313" key="6">
    <source>
        <dbReference type="Proteomes" id="UP000730481"/>
    </source>
</evidence>
<reference evidence="5" key="2">
    <citation type="submission" date="2020-02" db="EMBL/GenBank/DDBJ databases">
        <title>Identification and distribution of gene clusters putatively required for synthesis of sphingolipid metabolism inhibitors in phylogenetically diverse species of the filamentous fungus Fusarium.</title>
        <authorList>
            <person name="Kim H.-S."/>
            <person name="Busman M."/>
            <person name="Brown D.W."/>
            <person name="Divon H."/>
            <person name="Uhlig S."/>
            <person name="Proctor R.H."/>
        </authorList>
    </citation>
    <scope>NUCLEOTIDE SEQUENCE</scope>
    <source>
        <strain evidence="5">NRRL 25174</strain>
    </source>
</reference>
<evidence type="ECO:0000259" key="4">
    <source>
        <dbReference type="PROSITE" id="PS01358"/>
    </source>
</evidence>
<gene>
    <name evidence="5" type="ORF">FBEOM_11264</name>
</gene>
<protein>
    <recommendedName>
        <fullName evidence="4">RanBP2-type domain-containing protein</fullName>
    </recommendedName>
</protein>
<evidence type="ECO:0000256" key="3">
    <source>
        <dbReference type="ARBA" id="ARBA00022833"/>
    </source>
</evidence>
<dbReference type="InterPro" id="IPR001876">
    <property type="entry name" value="Znf_RanBP2"/>
</dbReference>
<proteinExistence type="predicted"/>
<reference evidence="5" key="1">
    <citation type="journal article" date="2017" name="Mycologia">
        <title>Fusarium algeriense, sp. nov., a novel toxigenic crown rot pathogen of durum wheat from Algeria is nested in the Fusarium burgessii species complex.</title>
        <authorList>
            <person name="Laraba I."/>
            <person name="Keddad A."/>
            <person name="Boureghda H."/>
            <person name="Abdallah N."/>
            <person name="Vaughan M.M."/>
            <person name="Proctor R.H."/>
            <person name="Busman M."/>
            <person name="O'Donnell K."/>
        </authorList>
    </citation>
    <scope>NUCLEOTIDE SEQUENCE</scope>
    <source>
        <strain evidence="5">NRRL 25174</strain>
    </source>
</reference>